<gene>
    <name evidence="1" type="ORF">M421DRAFT_426609</name>
</gene>
<keyword evidence="2" id="KW-1185">Reference proteome</keyword>
<dbReference type="Proteomes" id="UP000800082">
    <property type="component" value="Unassembled WGS sequence"/>
</dbReference>
<evidence type="ECO:0008006" key="3">
    <source>
        <dbReference type="Google" id="ProtNLM"/>
    </source>
</evidence>
<proteinExistence type="predicted"/>
<evidence type="ECO:0000313" key="2">
    <source>
        <dbReference type="Proteomes" id="UP000800082"/>
    </source>
</evidence>
<dbReference type="RefSeq" id="XP_033442935.1">
    <property type="nucleotide sequence ID" value="XM_033594452.1"/>
</dbReference>
<sequence length="454" mass="52439">MSSRPPAEFLTLPPELIEDVAKRISDRRSLSSMRMTCKALDQPASKELFKSVYISPAGEDVSTWNSISEHNVIRHIPRHVLIRTHSEEEDDRSSWNGDIEREETGSDLENAIAALSKFPNLESLQISFTEECKGRAKESWEDDPAESASQREDMLRLVFQAIKARAVDKENRTIRNLTLENLQNCPVPEFTSSELFRDVMGQLDELHVSLTQEYNEHGPDHDYTKVELRTFPAHFCADWLKPISSKLKALSIYHHNENWGPFPGYFDPSGIEFPKLETLALGYYTLAHDADLDWIVAIKSLRRLVLHNCMIASYVRISSANMAEWKMPTQDWIAMPSEYDDSEFKYDGTWSSYLDRIADGLPSLVDFRFDQGGLYHDKPYSVVRRGDCDVRIFPKRYVVFDNGILPTHWPEAESDGELYTWLEDEDGFPNLHETHLEEDQESLDRLLEKTRSRR</sequence>
<protein>
    <recommendedName>
        <fullName evidence="3">F-box domain-containing protein</fullName>
    </recommendedName>
</protein>
<organism evidence="1 2">
    <name type="scientific">Didymella exigua CBS 183.55</name>
    <dbReference type="NCBI Taxonomy" id="1150837"/>
    <lineage>
        <taxon>Eukaryota</taxon>
        <taxon>Fungi</taxon>
        <taxon>Dikarya</taxon>
        <taxon>Ascomycota</taxon>
        <taxon>Pezizomycotina</taxon>
        <taxon>Dothideomycetes</taxon>
        <taxon>Pleosporomycetidae</taxon>
        <taxon>Pleosporales</taxon>
        <taxon>Pleosporineae</taxon>
        <taxon>Didymellaceae</taxon>
        <taxon>Didymella</taxon>
    </lineage>
</organism>
<evidence type="ECO:0000313" key="1">
    <source>
        <dbReference type="EMBL" id="KAF1922682.1"/>
    </source>
</evidence>
<accession>A0A6A5R4R2</accession>
<dbReference type="GeneID" id="54352120"/>
<dbReference type="OrthoDB" id="3140657at2759"/>
<reference evidence="1" key="1">
    <citation type="journal article" date="2020" name="Stud. Mycol.">
        <title>101 Dothideomycetes genomes: a test case for predicting lifestyles and emergence of pathogens.</title>
        <authorList>
            <person name="Haridas S."/>
            <person name="Albert R."/>
            <person name="Binder M."/>
            <person name="Bloem J."/>
            <person name="Labutti K."/>
            <person name="Salamov A."/>
            <person name="Andreopoulos B."/>
            <person name="Baker S."/>
            <person name="Barry K."/>
            <person name="Bills G."/>
            <person name="Bluhm B."/>
            <person name="Cannon C."/>
            <person name="Castanera R."/>
            <person name="Culley D."/>
            <person name="Daum C."/>
            <person name="Ezra D."/>
            <person name="Gonzalez J."/>
            <person name="Henrissat B."/>
            <person name="Kuo A."/>
            <person name="Liang C."/>
            <person name="Lipzen A."/>
            <person name="Lutzoni F."/>
            <person name="Magnuson J."/>
            <person name="Mondo S."/>
            <person name="Nolan M."/>
            <person name="Ohm R."/>
            <person name="Pangilinan J."/>
            <person name="Park H.-J."/>
            <person name="Ramirez L."/>
            <person name="Alfaro M."/>
            <person name="Sun H."/>
            <person name="Tritt A."/>
            <person name="Yoshinaga Y."/>
            <person name="Zwiers L.-H."/>
            <person name="Turgeon B."/>
            <person name="Goodwin S."/>
            <person name="Spatafora J."/>
            <person name="Crous P."/>
            <person name="Grigoriev I."/>
        </authorList>
    </citation>
    <scope>NUCLEOTIDE SEQUENCE</scope>
    <source>
        <strain evidence="1">CBS 183.55</strain>
    </source>
</reference>
<dbReference type="PANTHER" id="PTHR42057:SF2">
    <property type="entry name" value="F-BOX DOMAIN PROTEIN (AFU_ORTHOLOGUE AFUA_4G00200)-RELATED"/>
    <property type="match status" value="1"/>
</dbReference>
<dbReference type="AlphaFoldDB" id="A0A6A5R4R2"/>
<name>A0A6A5R4R2_9PLEO</name>
<dbReference type="EMBL" id="ML979017">
    <property type="protein sequence ID" value="KAF1922682.1"/>
    <property type="molecule type" value="Genomic_DNA"/>
</dbReference>
<dbReference type="PANTHER" id="PTHR42057">
    <property type="entry name" value="F-BOX DOMAIN PROTEIN (AFU_ORTHOLOGUE AFUA_4G00200)"/>
    <property type="match status" value="1"/>
</dbReference>